<feature type="chain" id="PRO_5045589365" description="Alpha/beta hydrolase" evidence="1">
    <location>
        <begin position="28"/>
        <end position="313"/>
    </location>
</feature>
<sequence>MSAPRRRVLLAAALVAIACALTAGMLAWPGHTAQAEGPLSFTLPPQHGRAIVPDARDLAESAPGRAPLLVFLPATRAVPQDYTRFLDTAHSAGFSVLGLSYPNLGRSLAKSCGPDMACYGDMLANRFDGTRPTRFSEVAAGDGILARLRDALSYLTTHEPAGDWQRYRDGNGVRWKRVVLAGHSQGGGEAAYIAHLHAVRGVLMFSAPAEGLDGRIADWLSMSSATPASRFWGLDDRQDMYAARIAATWHALGIGTGAPAPLPTGAHGLITTLPLGDGGQSHSRIVSDRTPLDTHGRPMLEPVWRWMLSQVRR</sequence>
<evidence type="ECO:0000313" key="2">
    <source>
        <dbReference type="EMBL" id="GAA4179388.1"/>
    </source>
</evidence>
<evidence type="ECO:0000256" key="1">
    <source>
        <dbReference type="SAM" id="SignalP"/>
    </source>
</evidence>
<comment type="caution">
    <text evidence="2">The sequence shown here is derived from an EMBL/GenBank/DDBJ whole genome shotgun (WGS) entry which is preliminary data.</text>
</comment>
<dbReference type="Proteomes" id="UP001501079">
    <property type="component" value="Unassembled WGS sequence"/>
</dbReference>
<dbReference type="InterPro" id="IPR058180">
    <property type="entry name" value="BPSS1187-like"/>
</dbReference>
<dbReference type="Gene3D" id="3.40.50.1820">
    <property type="entry name" value="alpha/beta hydrolase"/>
    <property type="match status" value="1"/>
</dbReference>
<dbReference type="InterPro" id="IPR006311">
    <property type="entry name" value="TAT_signal"/>
</dbReference>
<reference evidence="3" key="1">
    <citation type="journal article" date="2019" name="Int. J. Syst. Evol. Microbiol.">
        <title>The Global Catalogue of Microorganisms (GCM) 10K type strain sequencing project: providing services to taxonomists for standard genome sequencing and annotation.</title>
        <authorList>
            <consortium name="The Broad Institute Genomics Platform"/>
            <consortium name="The Broad Institute Genome Sequencing Center for Infectious Disease"/>
            <person name="Wu L."/>
            <person name="Ma J."/>
        </authorList>
    </citation>
    <scope>NUCLEOTIDE SEQUENCE [LARGE SCALE GENOMIC DNA]</scope>
    <source>
        <strain evidence="3">JCM 17591</strain>
    </source>
</reference>
<evidence type="ECO:0000313" key="3">
    <source>
        <dbReference type="Proteomes" id="UP001501079"/>
    </source>
</evidence>
<dbReference type="PROSITE" id="PS51318">
    <property type="entry name" value="TAT"/>
    <property type="match status" value="1"/>
</dbReference>
<feature type="signal peptide" evidence="1">
    <location>
        <begin position="1"/>
        <end position="27"/>
    </location>
</feature>
<evidence type="ECO:0008006" key="4">
    <source>
        <dbReference type="Google" id="ProtNLM"/>
    </source>
</evidence>
<name>A0ABP8A7H2_9MICO</name>
<dbReference type="SUPFAM" id="SSF53474">
    <property type="entry name" value="alpha/beta-Hydrolases"/>
    <property type="match status" value="1"/>
</dbReference>
<dbReference type="NCBIfam" id="NF047580">
    <property type="entry name" value="BPSS1187_fam"/>
    <property type="match status" value="1"/>
</dbReference>
<organism evidence="2 3">
    <name type="scientific">Gryllotalpicola koreensis</name>
    <dbReference type="NCBI Taxonomy" id="993086"/>
    <lineage>
        <taxon>Bacteria</taxon>
        <taxon>Bacillati</taxon>
        <taxon>Actinomycetota</taxon>
        <taxon>Actinomycetes</taxon>
        <taxon>Micrococcales</taxon>
        <taxon>Microbacteriaceae</taxon>
        <taxon>Gryllotalpicola</taxon>
    </lineage>
</organism>
<keyword evidence="3" id="KW-1185">Reference proteome</keyword>
<dbReference type="InterPro" id="IPR029058">
    <property type="entry name" value="AB_hydrolase_fold"/>
</dbReference>
<accession>A0ABP8A7H2</accession>
<proteinExistence type="predicted"/>
<keyword evidence="1" id="KW-0732">Signal</keyword>
<dbReference type="RefSeq" id="WP_344756173.1">
    <property type="nucleotide sequence ID" value="NZ_BAABBW010000005.1"/>
</dbReference>
<dbReference type="EMBL" id="BAABBW010000005">
    <property type="protein sequence ID" value="GAA4179388.1"/>
    <property type="molecule type" value="Genomic_DNA"/>
</dbReference>
<protein>
    <recommendedName>
        <fullName evidence="4">Alpha/beta hydrolase</fullName>
    </recommendedName>
</protein>
<dbReference type="PROSITE" id="PS51257">
    <property type="entry name" value="PROKAR_LIPOPROTEIN"/>
    <property type="match status" value="1"/>
</dbReference>
<gene>
    <name evidence="2" type="ORF">GCM10022287_31600</name>
</gene>